<protein>
    <submittedName>
        <fullName evidence="2">Uncharacterized protein</fullName>
    </submittedName>
</protein>
<dbReference type="AlphaFoldDB" id="F7ZM93"/>
<dbReference type="EMBL" id="CP002624">
    <property type="protein sequence ID" value="AEI96430.1"/>
    <property type="molecule type" value="Genomic_DNA"/>
</dbReference>
<geneLocation type="plasmid" evidence="2 3">
    <name>pRLO149_94</name>
</geneLocation>
<keyword evidence="1" id="KW-0812">Transmembrane</keyword>
<evidence type="ECO:0000256" key="1">
    <source>
        <dbReference type="SAM" id="Phobius"/>
    </source>
</evidence>
<dbReference type="Proteomes" id="UP000001353">
    <property type="component" value="Plasmid pRLO149_94"/>
</dbReference>
<keyword evidence="1" id="KW-1133">Transmembrane helix</keyword>
<accession>F7ZM93</accession>
<dbReference type="OrthoDB" id="5192902at2"/>
<evidence type="ECO:0000313" key="2">
    <source>
        <dbReference type="EMBL" id="AEI96430.1"/>
    </source>
</evidence>
<keyword evidence="1" id="KW-0472">Membrane</keyword>
<evidence type="ECO:0000313" key="3">
    <source>
        <dbReference type="Proteomes" id="UP000001353"/>
    </source>
</evidence>
<dbReference type="RefSeq" id="WP_013984639.1">
    <property type="nucleotide sequence ID" value="NC_015741.1"/>
</dbReference>
<gene>
    <name evidence="2" type="ordered locus">RLO149_p940850</name>
</gene>
<sequence>MDNRKLTSLFETTGSVSAMVYAVLIASNTGNEILGFSLLLISASLFAAWAVIDRRWTFLLLQAFYGGSAILGLIRWG</sequence>
<keyword evidence="3" id="KW-1185">Reference proteome</keyword>
<name>F7ZM93_ROSLO</name>
<reference evidence="2 3" key="1">
    <citation type="journal article" date="2011" name="BMC Genomics">
        <title>Comparative genome analysis and genome-guided physiological analysis of Roseobacter litoralis.</title>
        <authorList>
            <person name="Kalhoefer D."/>
            <person name="Thole S."/>
            <person name="Voget S."/>
            <person name="Lehmann R."/>
            <person name="Liesegang H."/>
            <person name="Wollher A."/>
            <person name="Daniel R."/>
            <person name="Simon M."/>
            <person name="Brinkhoff T."/>
        </authorList>
    </citation>
    <scope>NUCLEOTIDE SEQUENCE [LARGE SCALE GENOMIC DNA]</scope>
    <source>
        <strain evidence="3">ATCC 49566 / DSM 6996 / JCM 21268 / NBRC 15278 / OCh 149</strain>
    </source>
</reference>
<feature type="transmembrane region" description="Helical" evidence="1">
    <location>
        <begin position="58"/>
        <end position="76"/>
    </location>
</feature>
<feature type="transmembrane region" description="Helical" evidence="1">
    <location>
        <begin position="33"/>
        <end position="52"/>
    </location>
</feature>
<dbReference type="KEGG" id="rli:RLO149_p940850"/>
<feature type="transmembrane region" description="Helical" evidence="1">
    <location>
        <begin position="6"/>
        <end position="26"/>
    </location>
</feature>
<dbReference type="HOGENOM" id="CLU_198355_0_0_5"/>
<organism evidence="2 3">
    <name type="scientific">Roseobacter litoralis (strain ATCC 49566 / DSM 6996 / JCM 21268 / NBRC 15278 / OCh 149)</name>
    <dbReference type="NCBI Taxonomy" id="391595"/>
    <lineage>
        <taxon>Bacteria</taxon>
        <taxon>Pseudomonadati</taxon>
        <taxon>Pseudomonadota</taxon>
        <taxon>Alphaproteobacteria</taxon>
        <taxon>Rhodobacterales</taxon>
        <taxon>Roseobacteraceae</taxon>
        <taxon>Roseobacter</taxon>
    </lineage>
</organism>
<proteinExistence type="predicted"/>
<keyword evidence="2" id="KW-0614">Plasmid</keyword>